<proteinExistence type="predicted"/>
<gene>
    <name evidence="1" type="ORF">GCM10007103_20930</name>
</gene>
<reference evidence="1" key="2">
    <citation type="submission" date="2020-09" db="EMBL/GenBank/DDBJ databases">
        <authorList>
            <person name="Sun Q."/>
            <person name="Kim S."/>
        </authorList>
    </citation>
    <scope>NUCLEOTIDE SEQUENCE</scope>
    <source>
        <strain evidence="1">KCTC 12719</strain>
    </source>
</reference>
<dbReference type="AlphaFoldDB" id="A0A918SHM9"/>
<name>A0A918SHM9_9FLAO</name>
<dbReference type="Proteomes" id="UP000610456">
    <property type="component" value="Unassembled WGS sequence"/>
</dbReference>
<sequence>MLGNKDLKTTEIYANVVDQVKGTAAKKSRWIYNTQKRNTMEERFEINLLHSRIVIGSHSNMNKNLSCVESLELWLHHKDLDWGMEDFRSKETLYVSYLHIVELPLLKLIIEDLISTYRKYFPYAEKEDFVSYVFGFTLYDLERFLSRDYRWLGSPPNNSKYEYYYCEDDHGSGYIDFAIPENSSIEHYRQYYKQVISLINEISYDSTRTASPALLNNKKSKEYLNDNGQKEREEIRASKAYKNGFSILQWATIFYYAEDSGLLPKDNTKENQMQQFISEHPFHTTMNSFKNKYSMAKKQINRTHDYPLKKLELLIPYLEKNYPKTIGRVQNDLTFLKEEKEKMDK</sequence>
<evidence type="ECO:0000313" key="2">
    <source>
        <dbReference type="Proteomes" id="UP000610456"/>
    </source>
</evidence>
<reference evidence="1" key="1">
    <citation type="journal article" date="2014" name="Int. J. Syst. Evol. Microbiol.">
        <title>Complete genome sequence of Corynebacterium casei LMG S-19264T (=DSM 44701T), isolated from a smear-ripened cheese.</title>
        <authorList>
            <consortium name="US DOE Joint Genome Institute (JGI-PGF)"/>
            <person name="Walter F."/>
            <person name="Albersmeier A."/>
            <person name="Kalinowski J."/>
            <person name="Ruckert C."/>
        </authorList>
    </citation>
    <scope>NUCLEOTIDE SEQUENCE</scope>
    <source>
        <strain evidence="1">KCTC 12719</strain>
    </source>
</reference>
<dbReference type="EMBL" id="BMXB01000008">
    <property type="protein sequence ID" value="GHA39414.1"/>
    <property type="molecule type" value="Genomic_DNA"/>
</dbReference>
<comment type="caution">
    <text evidence="1">The sequence shown here is derived from an EMBL/GenBank/DDBJ whole genome shotgun (WGS) entry which is preliminary data.</text>
</comment>
<organism evidence="1 2">
    <name type="scientific">Salinimicrobium marinum</name>
    <dbReference type="NCBI Taxonomy" id="680283"/>
    <lineage>
        <taxon>Bacteria</taxon>
        <taxon>Pseudomonadati</taxon>
        <taxon>Bacteroidota</taxon>
        <taxon>Flavobacteriia</taxon>
        <taxon>Flavobacteriales</taxon>
        <taxon>Flavobacteriaceae</taxon>
        <taxon>Salinimicrobium</taxon>
    </lineage>
</organism>
<evidence type="ECO:0000313" key="1">
    <source>
        <dbReference type="EMBL" id="GHA39414.1"/>
    </source>
</evidence>
<protein>
    <submittedName>
        <fullName evidence="1">Uncharacterized protein</fullName>
    </submittedName>
</protein>
<accession>A0A918SHM9</accession>
<keyword evidence="2" id="KW-1185">Reference proteome</keyword>